<dbReference type="InterPro" id="IPR001789">
    <property type="entry name" value="Sig_transdc_resp-reg_receiver"/>
</dbReference>
<evidence type="ECO:0000256" key="2">
    <source>
        <dbReference type="PROSITE-ProRule" id="PRU00169"/>
    </source>
</evidence>
<dbReference type="SUPFAM" id="SSF52172">
    <property type="entry name" value="CheY-like"/>
    <property type="match status" value="1"/>
</dbReference>
<dbReference type="Gene3D" id="3.40.50.2300">
    <property type="match status" value="1"/>
</dbReference>
<dbReference type="PANTHER" id="PTHR44591:SF3">
    <property type="entry name" value="RESPONSE REGULATORY DOMAIN-CONTAINING PROTEIN"/>
    <property type="match status" value="1"/>
</dbReference>
<name>A0A1F4U5X5_UNCSA</name>
<dbReference type="Proteomes" id="UP000179242">
    <property type="component" value="Unassembled WGS sequence"/>
</dbReference>
<sequence length="124" mass="13846">MTKILVVDDEPFVVKILEDRLKKSGLEVITANDGEECLDKALQRPDLILLDFILPVMDGSQAMIELKRNESTKDIPIIVLTAMPSRDGGKKFFGLGAADFILKPIKLDLLINKIENVLKKQEAK</sequence>
<dbReference type="EMBL" id="MEUJ01000004">
    <property type="protein sequence ID" value="OGC40332.1"/>
    <property type="molecule type" value="Genomic_DNA"/>
</dbReference>
<organism evidence="4 5">
    <name type="scientific">candidate division WOR-1 bacterium RIFOXYC2_FULL_46_14</name>
    <dbReference type="NCBI Taxonomy" id="1802587"/>
    <lineage>
        <taxon>Bacteria</taxon>
        <taxon>Bacillati</taxon>
        <taxon>Saganbacteria</taxon>
    </lineage>
</organism>
<feature type="modified residue" description="4-aspartylphosphate" evidence="2">
    <location>
        <position position="51"/>
    </location>
</feature>
<feature type="domain" description="Response regulatory" evidence="3">
    <location>
        <begin position="3"/>
        <end position="118"/>
    </location>
</feature>
<comment type="caution">
    <text evidence="4">The sequence shown here is derived from an EMBL/GenBank/DDBJ whole genome shotgun (WGS) entry which is preliminary data.</text>
</comment>
<dbReference type="PROSITE" id="PS50110">
    <property type="entry name" value="RESPONSE_REGULATORY"/>
    <property type="match status" value="1"/>
</dbReference>
<evidence type="ECO:0000256" key="1">
    <source>
        <dbReference type="ARBA" id="ARBA00022553"/>
    </source>
</evidence>
<dbReference type="InterPro" id="IPR011006">
    <property type="entry name" value="CheY-like_superfamily"/>
</dbReference>
<evidence type="ECO:0000313" key="4">
    <source>
        <dbReference type="EMBL" id="OGC40332.1"/>
    </source>
</evidence>
<gene>
    <name evidence="4" type="ORF">A2438_03575</name>
</gene>
<protein>
    <recommendedName>
        <fullName evidence="3">Response regulatory domain-containing protein</fullName>
    </recommendedName>
</protein>
<evidence type="ECO:0000313" key="5">
    <source>
        <dbReference type="Proteomes" id="UP000179242"/>
    </source>
</evidence>
<dbReference type="InterPro" id="IPR050595">
    <property type="entry name" value="Bact_response_regulator"/>
</dbReference>
<keyword evidence="1 2" id="KW-0597">Phosphoprotein</keyword>
<proteinExistence type="predicted"/>
<dbReference type="GO" id="GO:0000160">
    <property type="term" value="P:phosphorelay signal transduction system"/>
    <property type="evidence" value="ECO:0007669"/>
    <property type="project" value="InterPro"/>
</dbReference>
<evidence type="ECO:0000259" key="3">
    <source>
        <dbReference type="PROSITE" id="PS50110"/>
    </source>
</evidence>
<accession>A0A1F4U5X5</accession>
<reference evidence="4 5" key="1">
    <citation type="journal article" date="2016" name="Nat. Commun.">
        <title>Thousands of microbial genomes shed light on interconnected biogeochemical processes in an aquifer system.</title>
        <authorList>
            <person name="Anantharaman K."/>
            <person name="Brown C.T."/>
            <person name="Hug L.A."/>
            <person name="Sharon I."/>
            <person name="Castelle C.J."/>
            <person name="Probst A.J."/>
            <person name="Thomas B.C."/>
            <person name="Singh A."/>
            <person name="Wilkins M.J."/>
            <person name="Karaoz U."/>
            <person name="Brodie E.L."/>
            <person name="Williams K.H."/>
            <person name="Hubbard S.S."/>
            <person name="Banfield J.F."/>
        </authorList>
    </citation>
    <scope>NUCLEOTIDE SEQUENCE [LARGE SCALE GENOMIC DNA]</scope>
</reference>
<dbReference type="PANTHER" id="PTHR44591">
    <property type="entry name" value="STRESS RESPONSE REGULATOR PROTEIN 1"/>
    <property type="match status" value="1"/>
</dbReference>
<dbReference type="AlphaFoldDB" id="A0A1F4U5X5"/>
<dbReference type="Pfam" id="PF00072">
    <property type="entry name" value="Response_reg"/>
    <property type="match status" value="1"/>
</dbReference>
<dbReference type="SMART" id="SM00448">
    <property type="entry name" value="REC"/>
    <property type="match status" value="1"/>
</dbReference>